<evidence type="ECO:0000259" key="2">
    <source>
        <dbReference type="Pfam" id="PF01328"/>
    </source>
</evidence>
<reference evidence="3" key="1">
    <citation type="submission" date="2023-03" db="EMBL/GenBank/DDBJ databases">
        <title>Massive genome expansion in bonnet fungi (Mycena s.s.) driven by repeated elements and novel gene families across ecological guilds.</title>
        <authorList>
            <consortium name="Lawrence Berkeley National Laboratory"/>
            <person name="Harder C.B."/>
            <person name="Miyauchi S."/>
            <person name="Viragh M."/>
            <person name="Kuo A."/>
            <person name="Thoen E."/>
            <person name="Andreopoulos B."/>
            <person name="Lu D."/>
            <person name="Skrede I."/>
            <person name="Drula E."/>
            <person name="Henrissat B."/>
            <person name="Morin E."/>
            <person name="Kohler A."/>
            <person name="Barry K."/>
            <person name="LaButti K."/>
            <person name="Morin E."/>
            <person name="Salamov A."/>
            <person name="Lipzen A."/>
            <person name="Mereny Z."/>
            <person name="Hegedus B."/>
            <person name="Baldrian P."/>
            <person name="Stursova M."/>
            <person name="Weitz H."/>
            <person name="Taylor A."/>
            <person name="Grigoriev I.V."/>
            <person name="Nagy L.G."/>
            <person name="Martin F."/>
            <person name="Kauserud H."/>
        </authorList>
    </citation>
    <scope>NUCLEOTIDE SEQUENCE</scope>
    <source>
        <strain evidence="3">9144</strain>
    </source>
</reference>
<dbReference type="EMBL" id="JARJCW010000003">
    <property type="protein sequence ID" value="KAJ7227483.1"/>
    <property type="molecule type" value="Genomic_DNA"/>
</dbReference>
<accession>A0AAD6YS14</accession>
<sequence>MSHEHEYQPPQEGELRSVCPALNTMANHAARVHLPGWKEIPPYMVYSQSTREDSCGIEVEKKEVLVTERDRADAHPTRAPVRATQCGARQDRAWRDGDHLRCVAPARPSRGCARGSPRSVSHCGAAVAHAVNSGVSGAWYQHQQPSHRQVFTA</sequence>
<name>A0AAD6YS14_9AGAR</name>
<organism evidence="3 4">
    <name type="scientific">Mycena pura</name>
    <dbReference type="NCBI Taxonomy" id="153505"/>
    <lineage>
        <taxon>Eukaryota</taxon>
        <taxon>Fungi</taxon>
        <taxon>Dikarya</taxon>
        <taxon>Basidiomycota</taxon>
        <taxon>Agaricomycotina</taxon>
        <taxon>Agaricomycetes</taxon>
        <taxon>Agaricomycetidae</taxon>
        <taxon>Agaricales</taxon>
        <taxon>Marasmiineae</taxon>
        <taxon>Mycenaceae</taxon>
        <taxon>Mycena</taxon>
    </lineage>
</organism>
<evidence type="ECO:0000313" key="3">
    <source>
        <dbReference type="EMBL" id="KAJ7227483.1"/>
    </source>
</evidence>
<dbReference type="GO" id="GO:0004601">
    <property type="term" value="F:peroxidase activity"/>
    <property type="evidence" value="ECO:0007669"/>
    <property type="project" value="InterPro"/>
</dbReference>
<evidence type="ECO:0000256" key="1">
    <source>
        <dbReference type="SAM" id="MobiDB-lite"/>
    </source>
</evidence>
<comment type="caution">
    <text evidence="3">The sequence shown here is derived from an EMBL/GenBank/DDBJ whole genome shotgun (WGS) entry which is preliminary data.</text>
</comment>
<dbReference type="Gene3D" id="1.10.489.10">
    <property type="entry name" value="Chloroperoxidase-like"/>
    <property type="match status" value="1"/>
</dbReference>
<dbReference type="Pfam" id="PF01328">
    <property type="entry name" value="Peroxidase_2"/>
    <property type="match status" value="1"/>
</dbReference>
<dbReference type="Proteomes" id="UP001219525">
    <property type="component" value="Unassembled WGS sequence"/>
</dbReference>
<protein>
    <recommendedName>
        <fullName evidence="2">Heme haloperoxidase family profile domain-containing protein</fullName>
    </recommendedName>
</protein>
<proteinExistence type="predicted"/>
<dbReference type="SUPFAM" id="SSF47571">
    <property type="entry name" value="Cloroperoxidase"/>
    <property type="match status" value="1"/>
</dbReference>
<dbReference type="InterPro" id="IPR036851">
    <property type="entry name" value="Chloroperoxidase-like_sf"/>
</dbReference>
<dbReference type="InterPro" id="IPR000028">
    <property type="entry name" value="Chloroperoxidase"/>
</dbReference>
<gene>
    <name evidence="3" type="ORF">GGX14DRAFT_556033</name>
</gene>
<feature type="domain" description="Heme haloperoxidase family profile" evidence="2">
    <location>
        <begin position="5"/>
        <end position="28"/>
    </location>
</feature>
<dbReference type="AlphaFoldDB" id="A0AAD6YS14"/>
<keyword evidence="4" id="KW-1185">Reference proteome</keyword>
<evidence type="ECO:0000313" key="4">
    <source>
        <dbReference type="Proteomes" id="UP001219525"/>
    </source>
</evidence>
<feature type="region of interest" description="Disordered" evidence="1">
    <location>
        <begin position="68"/>
        <end position="90"/>
    </location>
</feature>